<feature type="transmembrane region" description="Helical" evidence="1">
    <location>
        <begin position="18"/>
        <end position="36"/>
    </location>
</feature>
<name>A0A1H7TUL0_9RHOB</name>
<keyword evidence="1" id="KW-0472">Membrane</keyword>
<keyword evidence="1" id="KW-1133">Transmembrane helix</keyword>
<evidence type="ECO:0000313" key="3">
    <source>
        <dbReference type="Proteomes" id="UP000199582"/>
    </source>
</evidence>
<dbReference type="OrthoDB" id="7862519at2"/>
<evidence type="ECO:0000256" key="1">
    <source>
        <dbReference type="SAM" id="Phobius"/>
    </source>
</evidence>
<dbReference type="Proteomes" id="UP000199582">
    <property type="component" value="Unassembled WGS sequence"/>
</dbReference>
<dbReference type="EMBL" id="FOAG01000009">
    <property type="protein sequence ID" value="SEL87607.1"/>
    <property type="molecule type" value="Genomic_DNA"/>
</dbReference>
<dbReference type="RefSeq" id="WP_093037977.1">
    <property type="nucleotide sequence ID" value="NZ_FOAG01000009.1"/>
</dbReference>
<reference evidence="2 3" key="1">
    <citation type="submission" date="2016-10" db="EMBL/GenBank/DDBJ databases">
        <authorList>
            <person name="de Groot N.N."/>
        </authorList>
    </citation>
    <scope>NUCLEOTIDE SEQUENCE [LARGE SCALE GENOMIC DNA]</scope>
    <source>
        <strain evidence="2 3">DSM 100674</strain>
    </source>
</reference>
<organism evidence="2 3">
    <name type="scientific">Roseovarius azorensis</name>
    <dbReference type="NCBI Taxonomy" id="1287727"/>
    <lineage>
        <taxon>Bacteria</taxon>
        <taxon>Pseudomonadati</taxon>
        <taxon>Pseudomonadota</taxon>
        <taxon>Alphaproteobacteria</taxon>
        <taxon>Rhodobacterales</taxon>
        <taxon>Roseobacteraceae</taxon>
        <taxon>Roseovarius</taxon>
    </lineage>
</organism>
<feature type="transmembrane region" description="Helical" evidence="1">
    <location>
        <begin position="42"/>
        <end position="59"/>
    </location>
</feature>
<keyword evidence="3" id="KW-1185">Reference proteome</keyword>
<dbReference type="STRING" id="1287727.SAMN05443999_10927"/>
<sequence length="163" mass="17527">MRDGEVLMVLRASTGRRLLGVGALAGLGLMLVYLALVQLPPAGWLFFMLGTGALLLWLAKRMWRATGGQLELTREGLRSSDGTMIAPLADVAAIERGVFAFKPSNGFLIRLHGKAPKAWQPGLWWRLGRRVGVGGVTASSQAKVMAELMSELATARAADGQRK</sequence>
<gene>
    <name evidence="2" type="ORF">SAMN05443999_10927</name>
</gene>
<dbReference type="AlphaFoldDB" id="A0A1H7TUL0"/>
<keyword evidence="1" id="KW-0812">Transmembrane</keyword>
<accession>A0A1H7TUL0</accession>
<proteinExistence type="predicted"/>
<evidence type="ECO:0000313" key="2">
    <source>
        <dbReference type="EMBL" id="SEL87607.1"/>
    </source>
</evidence>
<protein>
    <submittedName>
        <fullName evidence="2">Uncharacterized protein</fullName>
    </submittedName>
</protein>